<accession>A0ABD1Z3A4</accession>
<dbReference type="AlphaFoldDB" id="A0ABD1Z3A4"/>
<feature type="region of interest" description="Disordered" evidence="2">
    <location>
        <begin position="14"/>
        <end position="50"/>
    </location>
</feature>
<evidence type="ECO:0000256" key="2">
    <source>
        <dbReference type="SAM" id="MobiDB-lite"/>
    </source>
</evidence>
<evidence type="ECO:0000313" key="4">
    <source>
        <dbReference type="Proteomes" id="UP001605036"/>
    </source>
</evidence>
<feature type="compositionally biased region" description="Polar residues" evidence="2">
    <location>
        <begin position="18"/>
        <end position="28"/>
    </location>
</feature>
<reference evidence="3 4" key="1">
    <citation type="submission" date="2024-09" db="EMBL/GenBank/DDBJ databases">
        <title>Chromosome-scale assembly of Riccia fluitans.</title>
        <authorList>
            <person name="Paukszto L."/>
            <person name="Sawicki J."/>
            <person name="Karawczyk K."/>
            <person name="Piernik-Szablinska J."/>
            <person name="Szczecinska M."/>
            <person name="Mazdziarz M."/>
        </authorList>
    </citation>
    <scope>NUCLEOTIDE SEQUENCE [LARGE SCALE GENOMIC DNA]</scope>
    <source>
        <strain evidence="3">Rf_01</strain>
        <tissue evidence="3">Aerial parts of the thallus</tissue>
    </source>
</reference>
<comment type="caution">
    <text evidence="3">The sequence shown here is derived from an EMBL/GenBank/DDBJ whole genome shotgun (WGS) entry which is preliminary data.</text>
</comment>
<organism evidence="3 4">
    <name type="scientific">Riccia fluitans</name>
    <dbReference type="NCBI Taxonomy" id="41844"/>
    <lineage>
        <taxon>Eukaryota</taxon>
        <taxon>Viridiplantae</taxon>
        <taxon>Streptophyta</taxon>
        <taxon>Embryophyta</taxon>
        <taxon>Marchantiophyta</taxon>
        <taxon>Marchantiopsida</taxon>
        <taxon>Marchantiidae</taxon>
        <taxon>Marchantiales</taxon>
        <taxon>Ricciaceae</taxon>
        <taxon>Riccia</taxon>
    </lineage>
</organism>
<evidence type="ECO:0000313" key="3">
    <source>
        <dbReference type="EMBL" id="KAL2642255.1"/>
    </source>
</evidence>
<keyword evidence="4" id="KW-1185">Reference proteome</keyword>
<sequence>MLKIGMTANYLEMDRPLSTPTGQTSGRGSNHIPAGDTTKEVRNTSSKLSSDGIMEESISQMTTMLSNIVEHHGRANQRLASLEEDLAHAKLEEEKLKATIQALKKEKSEMNARVELMERKDLYELLKAKMEGFQIANHPGTIEGFENLNLTITKKRVEIPTLNLEEFEKYIVNNNEERRFVLLEVNKALKMWRIDNVIAGVSFVRGHCTLQDEVDRMGIDVYYSSLVDGLKAAIATLPHSLVVFDYMWSIFGSYVNPNNDPNVQPLVKGLDADDFSMDKFFGLEAPTSPDDVQANSDFEEDLRTNECVRLRAEVRNLGAEPQWLTRSTHVCLEYEPTILPDVPPTDNLARPVSLDLTVDAREDPSSPPKS</sequence>
<evidence type="ECO:0000256" key="1">
    <source>
        <dbReference type="SAM" id="Coils"/>
    </source>
</evidence>
<name>A0ABD1Z3A4_9MARC</name>
<proteinExistence type="predicted"/>
<dbReference type="EMBL" id="JBHFFA010000002">
    <property type="protein sequence ID" value="KAL2642255.1"/>
    <property type="molecule type" value="Genomic_DNA"/>
</dbReference>
<protein>
    <submittedName>
        <fullName evidence="3">Uncharacterized protein</fullName>
    </submittedName>
</protein>
<dbReference type="Proteomes" id="UP001605036">
    <property type="component" value="Unassembled WGS sequence"/>
</dbReference>
<keyword evidence="1" id="KW-0175">Coiled coil</keyword>
<gene>
    <name evidence="3" type="ORF">R1flu_009842</name>
</gene>
<feature type="coiled-coil region" evidence="1">
    <location>
        <begin position="72"/>
        <end position="120"/>
    </location>
</feature>